<evidence type="ECO:0000256" key="1">
    <source>
        <dbReference type="SAM" id="Phobius"/>
    </source>
</evidence>
<proteinExistence type="predicted"/>
<protein>
    <submittedName>
        <fullName evidence="2">Uncharacterized protein (DUF983 family)</fullName>
    </submittedName>
</protein>
<comment type="caution">
    <text evidence="2">The sequence shown here is derived from an EMBL/GenBank/DDBJ whole genome shotgun (WGS) entry which is preliminary data.</text>
</comment>
<feature type="transmembrane region" description="Helical" evidence="1">
    <location>
        <begin position="57"/>
        <end position="77"/>
    </location>
</feature>
<evidence type="ECO:0000313" key="2">
    <source>
        <dbReference type="EMBL" id="MBB3875208.1"/>
    </source>
</evidence>
<organism evidence="2 3">
    <name type="scientific">Sphingomonas aquatilis</name>
    <dbReference type="NCBI Taxonomy" id="93063"/>
    <lineage>
        <taxon>Bacteria</taxon>
        <taxon>Pseudomonadati</taxon>
        <taxon>Pseudomonadota</taxon>
        <taxon>Alphaproteobacteria</taxon>
        <taxon>Sphingomonadales</taxon>
        <taxon>Sphingomonadaceae</taxon>
        <taxon>Sphingomonas</taxon>
    </lineage>
</organism>
<keyword evidence="1" id="KW-1133">Transmembrane helix</keyword>
<dbReference type="Proteomes" id="UP000528945">
    <property type="component" value="Unassembled WGS sequence"/>
</dbReference>
<keyword evidence="1" id="KW-0472">Membrane</keyword>
<dbReference type="InterPro" id="IPR009325">
    <property type="entry name" value="DUF983"/>
</dbReference>
<sequence length="132" mass="14054">MTDPTPVSSPAIAEVALKGLCPRCGRPLLFAGWVKFADRCSGCGLDFTRFNVGDGPAAFLTLILGALVVAGAITLELTLHPPLWLHMLIWIPVTAAGVIWSLRVAKAALLAAEYRNAAREGRIDESRSDSTP</sequence>
<evidence type="ECO:0000313" key="3">
    <source>
        <dbReference type="Proteomes" id="UP000528945"/>
    </source>
</evidence>
<name>A0AAW3TQK2_9SPHN</name>
<dbReference type="Pfam" id="PF06170">
    <property type="entry name" value="DUF983"/>
    <property type="match status" value="1"/>
</dbReference>
<keyword evidence="3" id="KW-1185">Reference proteome</keyword>
<dbReference type="RefSeq" id="WP_147036442.1">
    <property type="nucleotide sequence ID" value="NZ_JACIDB010000002.1"/>
</dbReference>
<dbReference type="AlphaFoldDB" id="A0AAW3TQK2"/>
<keyword evidence="1" id="KW-0812">Transmembrane</keyword>
<gene>
    <name evidence="2" type="ORF">GGR47_001443</name>
</gene>
<dbReference type="EMBL" id="JACIDB010000002">
    <property type="protein sequence ID" value="MBB3875208.1"/>
    <property type="molecule type" value="Genomic_DNA"/>
</dbReference>
<accession>A0AAW3TQK2</accession>
<reference evidence="2 3" key="1">
    <citation type="submission" date="2020-08" db="EMBL/GenBank/DDBJ databases">
        <title>Genomic Encyclopedia of Type Strains, Phase IV (KMG-IV): sequencing the most valuable type-strain genomes for metagenomic binning, comparative biology and taxonomic classification.</title>
        <authorList>
            <person name="Goeker M."/>
        </authorList>
    </citation>
    <scope>NUCLEOTIDE SEQUENCE [LARGE SCALE GENOMIC DNA]</scope>
    <source>
        <strain evidence="2 3">DSM 15581</strain>
    </source>
</reference>
<feature type="transmembrane region" description="Helical" evidence="1">
    <location>
        <begin position="83"/>
        <end position="102"/>
    </location>
</feature>